<evidence type="ECO:0000256" key="1">
    <source>
        <dbReference type="ARBA" id="ARBA00022664"/>
    </source>
</evidence>
<protein>
    <recommendedName>
        <fullName evidence="4">MORF/ORRM1/DAG-like MORF domain-containing protein</fullName>
    </recommendedName>
</protein>
<feature type="domain" description="MORF/ORRM1/DAG-like MORF" evidence="4">
    <location>
        <begin position="2"/>
        <end position="64"/>
    </location>
</feature>
<dbReference type="InterPro" id="IPR054059">
    <property type="entry name" value="MORF/ORRM1/DAG-like_MORF"/>
</dbReference>
<evidence type="ECO:0000313" key="5">
    <source>
        <dbReference type="EMBL" id="KAL2319160.1"/>
    </source>
</evidence>
<accession>A0ABD1L827</accession>
<dbReference type="PANTHER" id="PTHR31346:SF7">
    <property type="entry name" value="MULTIPLE ORGANELLAR RNA EDITING FACTOR 2, CHLOROPLASTIC-RELATED"/>
    <property type="match status" value="1"/>
</dbReference>
<feature type="compositionally biased region" description="Basic residues" evidence="3">
    <location>
        <begin position="71"/>
        <end position="83"/>
    </location>
</feature>
<dbReference type="PANTHER" id="PTHR31346">
    <property type="entry name" value="MULTIPLE ORGANELLAR RNA EDITING FACTOR 2, CHLOROPLASTIC-RELATED-RELATED"/>
    <property type="match status" value="1"/>
</dbReference>
<dbReference type="Pfam" id="PF21864">
    <property type="entry name" value="MORF_dom"/>
    <property type="match status" value="1"/>
</dbReference>
<feature type="region of interest" description="Disordered" evidence="3">
    <location>
        <begin position="57"/>
        <end position="112"/>
    </location>
</feature>
<dbReference type="AlphaFoldDB" id="A0ABD1L827"/>
<keyword evidence="6" id="KW-1185">Reference proteome</keyword>
<reference evidence="5 6" key="1">
    <citation type="submission" date="2024-08" db="EMBL/GenBank/DDBJ databases">
        <title>Insights into the chromosomal genome structure of Flemingia macrophylla.</title>
        <authorList>
            <person name="Ding Y."/>
            <person name="Zhao Y."/>
            <person name="Bi W."/>
            <person name="Wu M."/>
            <person name="Zhao G."/>
            <person name="Gong Y."/>
            <person name="Li W."/>
            <person name="Zhang P."/>
        </authorList>
    </citation>
    <scope>NUCLEOTIDE SEQUENCE [LARGE SCALE GENOMIC DNA]</scope>
    <source>
        <strain evidence="5">DYQJB</strain>
        <tissue evidence="5">Leaf</tissue>
    </source>
</reference>
<sequence length="173" mass="19373">MFAQVLGSEEEAKKKIYNVSYERYFGFGCEIDEETSSKLEGLPRVLFVLPDSYVDPENKDYGSEGTEIKNRKQHKQKQQRGRLNHPQAEKGTGDASIRTSHPGAHISDPDGDASTRIECLVWRRLPRCFGTYRPSAGTALHYTSASRPSTGVDRRSQAIDTMEAAPSTDDRHP</sequence>
<feature type="region of interest" description="Disordered" evidence="3">
    <location>
        <begin position="135"/>
        <end position="173"/>
    </location>
</feature>
<organism evidence="5 6">
    <name type="scientific">Flemingia macrophylla</name>
    <dbReference type="NCBI Taxonomy" id="520843"/>
    <lineage>
        <taxon>Eukaryota</taxon>
        <taxon>Viridiplantae</taxon>
        <taxon>Streptophyta</taxon>
        <taxon>Embryophyta</taxon>
        <taxon>Tracheophyta</taxon>
        <taxon>Spermatophyta</taxon>
        <taxon>Magnoliopsida</taxon>
        <taxon>eudicotyledons</taxon>
        <taxon>Gunneridae</taxon>
        <taxon>Pentapetalae</taxon>
        <taxon>rosids</taxon>
        <taxon>fabids</taxon>
        <taxon>Fabales</taxon>
        <taxon>Fabaceae</taxon>
        <taxon>Papilionoideae</taxon>
        <taxon>50 kb inversion clade</taxon>
        <taxon>NPAAA clade</taxon>
        <taxon>indigoferoid/millettioid clade</taxon>
        <taxon>Phaseoleae</taxon>
        <taxon>Flemingia</taxon>
    </lineage>
</organism>
<dbReference type="GO" id="GO:0006397">
    <property type="term" value="P:mRNA processing"/>
    <property type="evidence" value="ECO:0007669"/>
    <property type="project" value="UniProtKB-KW"/>
</dbReference>
<dbReference type="Proteomes" id="UP001603857">
    <property type="component" value="Unassembled WGS sequence"/>
</dbReference>
<comment type="caution">
    <text evidence="5">The sequence shown here is derived from an EMBL/GenBank/DDBJ whole genome shotgun (WGS) entry which is preliminary data.</text>
</comment>
<evidence type="ECO:0000256" key="3">
    <source>
        <dbReference type="SAM" id="MobiDB-lite"/>
    </source>
</evidence>
<dbReference type="InterPro" id="IPR039206">
    <property type="entry name" value="MORF/ORRM1/DAG-like"/>
</dbReference>
<evidence type="ECO:0000256" key="2">
    <source>
        <dbReference type="ARBA" id="ARBA00022946"/>
    </source>
</evidence>
<evidence type="ECO:0000259" key="4">
    <source>
        <dbReference type="Pfam" id="PF21864"/>
    </source>
</evidence>
<name>A0ABD1L827_9FABA</name>
<feature type="compositionally biased region" description="Basic and acidic residues" evidence="3">
    <location>
        <begin position="57"/>
        <end position="70"/>
    </location>
</feature>
<keyword evidence="1" id="KW-0507">mRNA processing</keyword>
<evidence type="ECO:0000313" key="6">
    <source>
        <dbReference type="Proteomes" id="UP001603857"/>
    </source>
</evidence>
<proteinExistence type="predicted"/>
<keyword evidence="2" id="KW-0809">Transit peptide</keyword>
<dbReference type="EMBL" id="JBGMDY010000011">
    <property type="protein sequence ID" value="KAL2319160.1"/>
    <property type="molecule type" value="Genomic_DNA"/>
</dbReference>
<gene>
    <name evidence="5" type="ORF">Fmac_033036</name>
</gene>